<comment type="similarity">
    <text evidence="2">Belongs to the CheZ family.</text>
</comment>
<dbReference type="RefSeq" id="WP_179590044.1">
    <property type="nucleotide sequence ID" value="NZ_JACBYR010000003.1"/>
</dbReference>
<dbReference type="Gene3D" id="1.10.287.500">
    <property type="entry name" value="Helix hairpin bin"/>
    <property type="match status" value="1"/>
</dbReference>
<evidence type="ECO:0000313" key="10">
    <source>
        <dbReference type="EMBL" id="NYE85709.1"/>
    </source>
</evidence>
<sequence>MANARDNEDLEALFDQISSETLARINDESAPSAAAAVPAAPVAVSAPAASSSAASNVTSHAAGNAPGIASGELGEAEQAEFYQRVGALTRQLHDALRELGYHQKVEQAVNSLPDTRQRLDYIARLTGQAAERALSNVEKGHDIQSRVEADASALDAQWTKLYARTLSVDEFKQVASDTHAYLRRSAQDSQATQALFTDIMMAQDFHDLTGQVIQKVLKLAQDFEEQLVMLLIESTPADKRPAAHGEWMNGPVVDTSGRDDIVTDQAQVDDLLESLGF</sequence>
<keyword evidence="7" id="KW-0378">Hydrolase</keyword>
<evidence type="ECO:0000256" key="4">
    <source>
        <dbReference type="ARBA" id="ARBA00022490"/>
    </source>
</evidence>
<comment type="caution">
    <text evidence="10">The sequence shown here is derived from an EMBL/GenBank/DDBJ whole genome shotgun (WGS) entry which is preliminary data.</text>
</comment>
<evidence type="ECO:0000256" key="6">
    <source>
        <dbReference type="ARBA" id="ARBA00022779"/>
    </source>
</evidence>
<protein>
    <recommendedName>
        <fullName evidence="3">Protein phosphatase CheZ</fullName>
    </recommendedName>
    <alternativeName>
        <fullName evidence="9">Chemotaxis protein CheZ</fullName>
    </alternativeName>
</protein>
<keyword evidence="8" id="KW-0904">Protein phosphatase</keyword>
<gene>
    <name evidence="10" type="ORF">FHW18_005028</name>
</gene>
<dbReference type="GO" id="GO:0006935">
    <property type="term" value="P:chemotaxis"/>
    <property type="evidence" value="ECO:0007669"/>
    <property type="project" value="UniProtKB-KW"/>
</dbReference>
<keyword evidence="6" id="KW-0283">Flagellar rotation</keyword>
<dbReference type="GO" id="GO:0005737">
    <property type="term" value="C:cytoplasm"/>
    <property type="evidence" value="ECO:0007669"/>
    <property type="project" value="UniProtKB-SubCell"/>
</dbReference>
<dbReference type="InterPro" id="IPR050992">
    <property type="entry name" value="CheZ_family_phosphatases"/>
</dbReference>
<evidence type="ECO:0000256" key="3">
    <source>
        <dbReference type="ARBA" id="ARBA00018484"/>
    </source>
</evidence>
<keyword evidence="11" id="KW-1185">Reference proteome</keyword>
<evidence type="ECO:0000256" key="1">
    <source>
        <dbReference type="ARBA" id="ARBA00004496"/>
    </source>
</evidence>
<dbReference type="PANTHER" id="PTHR43693">
    <property type="entry name" value="PROTEIN PHOSPHATASE CHEZ"/>
    <property type="match status" value="1"/>
</dbReference>
<evidence type="ECO:0000256" key="7">
    <source>
        <dbReference type="ARBA" id="ARBA00022801"/>
    </source>
</evidence>
<keyword evidence="4" id="KW-0963">Cytoplasm</keyword>
<evidence type="ECO:0000256" key="5">
    <source>
        <dbReference type="ARBA" id="ARBA00022500"/>
    </source>
</evidence>
<name>A0A7Y9LN84_9BURK</name>
<accession>A0A7Y9LN84</accession>
<dbReference type="GO" id="GO:0009288">
    <property type="term" value="C:bacterial-type flagellum"/>
    <property type="evidence" value="ECO:0007669"/>
    <property type="project" value="InterPro"/>
</dbReference>
<dbReference type="GO" id="GO:0097588">
    <property type="term" value="P:archaeal or bacterial-type flagellum-dependent cell motility"/>
    <property type="evidence" value="ECO:0007669"/>
    <property type="project" value="UniProtKB-KW"/>
</dbReference>
<comment type="subcellular location">
    <subcellularLocation>
        <location evidence="1">Cytoplasm</location>
    </subcellularLocation>
</comment>
<dbReference type="InterPro" id="IPR007439">
    <property type="entry name" value="Chemotax_Pase_CheZ"/>
</dbReference>
<dbReference type="GO" id="GO:0050920">
    <property type="term" value="P:regulation of chemotaxis"/>
    <property type="evidence" value="ECO:0007669"/>
    <property type="project" value="InterPro"/>
</dbReference>
<dbReference type="PANTHER" id="PTHR43693:SF1">
    <property type="entry name" value="PROTEIN PHOSPHATASE CHEZ"/>
    <property type="match status" value="1"/>
</dbReference>
<dbReference type="GO" id="GO:0004721">
    <property type="term" value="F:phosphoprotein phosphatase activity"/>
    <property type="evidence" value="ECO:0007669"/>
    <property type="project" value="UniProtKB-KW"/>
</dbReference>
<evidence type="ECO:0000313" key="11">
    <source>
        <dbReference type="Proteomes" id="UP000542125"/>
    </source>
</evidence>
<evidence type="ECO:0000256" key="8">
    <source>
        <dbReference type="ARBA" id="ARBA00022912"/>
    </source>
</evidence>
<organism evidence="10 11">
    <name type="scientific">Pigmentiphaga litoralis</name>
    <dbReference type="NCBI Taxonomy" id="516702"/>
    <lineage>
        <taxon>Bacteria</taxon>
        <taxon>Pseudomonadati</taxon>
        <taxon>Pseudomonadota</taxon>
        <taxon>Betaproteobacteria</taxon>
        <taxon>Burkholderiales</taxon>
        <taxon>Alcaligenaceae</taxon>
        <taxon>Pigmentiphaga</taxon>
    </lineage>
</organism>
<evidence type="ECO:0000256" key="9">
    <source>
        <dbReference type="ARBA" id="ARBA00029599"/>
    </source>
</evidence>
<dbReference type="SUPFAM" id="SSF75708">
    <property type="entry name" value="Chemotaxis phosphatase CheZ"/>
    <property type="match status" value="1"/>
</dbReference>
<reference evidence="10 11" key="1">
    <citation type="submission" date="2020-07" db="EMBL/GenBank/DDBJ databases">
        <title>Genomic Encyclopedia of Type Strains, Phase IV (KMG-V): Genome sequencing to study the core and pangenomes of soil and plant-associated prokaryotes.</title>
        <authorList>
            <person name="Whitman W."/>
        </authorList>
    </citation>
    <scope>NUCLEOTIDE SEQUENCE [LARGE SCALE GENOMIC DNA]</scope>
    <source>
        <strain evidence="10 11">SAS40</strain>
    </source>
</reference>
<evidence type="ECO:0000256" key="2">
    <source>
        <dbReference type="ARBA" id="ARBA00005908"/>
    </source>
</evidence>
<dbReference type="NCBIfam" id="NF008368">
    <property type="entry name" value="PRK11166.1"/>
    <property type="match status" value="1"/>
</dbReference>
<proteinExistence type="inferred from homology"/>
<keyword evidence="5" id="KW-0145">Chemotaxis</keyword>
<dbReference type="Proteomes" id="UP000542125">
    <property type="component" value="Unassembled WGS sequence"/>
</dbReference>
<dbReference type="EMBL" id="JACBYR010000003">
    <property type="protein sequence ID" value="NYE85709.1"/>
    <property type="molecule type" value="Genomic_DNA"/>
</dbReference>
<dbReference type="AlphaFoldDB" id="A0A7Y9LN84"/>
<dbReference type="Pfam" id="PF04344">
    <property type="entry name" value="CheZ"/>
    <property type="match status" value="1"/>
</dbReference>